<dbReference type="AlphaFoldDB" id="A0A3E2HLK2"/>
<dbReference type="Gene3D" id="1.20.120.1020">
    <property type="entry name" value="Prion-inhibition and propagation, HeLo domain"/>
    <property type="match status" value="1"/>
</dbReference>
<feature type="non-terminal residue" evidence="5">
    <location>
        <position position="1"/>
    </location>
</feature>
<dbReference type="PANTHER" id="PTHR24068">
    <property type="entry name" value="UBIQUITIN-CONJUGATING ENZYME E2"/>
    <property type="match status" value="1"/>
</dbReference>
<dbReference type="InterPro" id="IPR000608">
    <property type="entry name" value="UBC"/>
</dbReference>
<evidence type="ECO:0000256" key="2">
    <source>
        <dbReference type="ARBA" id="ARBA00022786"/>
    </source>
</evidence>
<dbReference type="InterPro" id="IPR016135">
    <property type="entry name" value="UBQ-conjugating_enzyme/RWD"/>
</dbReference>
<keyword evidence="2" id="KW-0833">Ubl conjugation pathway</keyword>
<dbReference type="OrthoDB" id="20872at2759"/>
<feature type="non-terminal residue" evidence="5">
    <location>
        <position position="481"/>
    </location>
</feature>
<dbReference type="CDD" id="cd23826">
    <property type="entry name" value="UEV_Morgue-like"/>
    <property type="match status" value="1"/>
</dbReference>
<dbReference type="PROSITE" id="PS00183">
    <property type="entry name" value="UBC_1"/>
    <property type="match status" value="1"/>
</dbReference>
<evidence type="ECO:0000259" key="4">
    <source>
        <dbReference type="PROSITE" id="PS50127"/>
    </source>
</evidence>
<feature type="domain" description="UBC core" evidence="4">
    <location>
        <begin position="317"/>
        <end position="463"/>
    </location>
</feature>
<accession>A0A3E2HLK2</accession>
<dbReference type="InterPro" id="IPR038305">
    <property type="entry name" value="HeLo_sf"/>
</dbReference>
<dbReference type="EMBL" id="NCSJ02000023">
    <property type="protein sequence ID" value="RFU34279.1"/>
    <property type="molecule type" value="Genomic_DNA"/>
</dbReference>
<feature type="active site" description="Glycyl thioester intermediate" evidence="3">
    <location>
        <position position="401"/>
    </location>
</feature>
<keyword evidence="1" id="KW-0808">Transferase</keyword>
<dbReference type="Pfam" id="PF00179">
    <property type="entry name" value="UQ_con"/>
    <property type="match status" value="1"/>
</dbReference>
<evidence type="ECO:0000256" key="3">
    <source>
        <dbReference type="PROSITE-ProRule" id="PRU10133"/>
    </source>
</evidence>
<comment type="caution">
    <text evidence="5">The sequence shown here is derived from an EMBL/GenBank/DDBJ whole genome shotgun (WGS) entry which is preliminary data.</text>
</comment>
<dbReference type="PROSITE" id="PS50127">
    <property type="entry name" value="UBC_2"/>
    <property type="match status" value="1"/>
</dbReference>
<dbReference type="STRING" id="5539.A0A3E2HLK2"/>
<gene>
    <name evidence="5" type="ORF">B7463_g2095</name>
</gene>
<evidence type="ECO:0000313" key="6">
    <source>
        <dbReference type="Proteomes" id="UP000258309"/>
    </source>
</evidence>
<reference evidence="5 6" key="1">
    <citation type="submission" date="2018-05" db="EMBL/GenBank/DDBJ databases">
        <title>Draft genome sequence of Scytalidium lignicola DSM 105466, a ubiquitous saprotrophic fungus.</title>
        <authorList>
            <person name="Buettner E."/>
            <person name="Gebauer A.M."/>
            <person name="Hofrichter M."/>
            <person name="Liers C."/>
            <person name="Kellner H."/>
        </authorList>
    </citation>
    <scope>NUCLEOTIDE SEQUENCE [LARGE SCALE GENOMIC DNA]</scope>
    <source>
        <strain evidence="5 6">DSM 105466</strain>
    </source>
</reference>
<evidence type="ECO:0000256" key="1">
    <source>
        <dbReference type="ARBA" id="ARBA00022679"/>
    </source>
</evidence>
<proteinExistence type="predicted"/>
<dbReference type="OMA" id="AISMERQ"/>
<name>A0A3E2HLK2_SCYLI</name>
<dbReference type="InterPro" id="IPR023313">
    <property type="entry name" value="UBQ-conjugating_AS"/>
</dbReference>
<dbReference type="Pfam" id="PF14479">
    <property type="entry name" value="HeLo"/>
    <property type="match status" value="1"/>
</dbReference>
<dbReference type="SUPFAM" id="SSF54495">
    <property type="entry name" value="UBC-like"/>
    <property type="match status" value="1"/>
</dbReference>
<organism evidence="5 6">
    <name type="scientific">Scytalidium lignicola</name>
    <name type="common">Hyphomycete</name>
    <dbReference type="NCBI Taxonomy" id="5539"/>
    <lineage>
        <taxon>Eukaryota</taxon>
        <taxon>Fungi</taxon>
        <taxon>Dikarya</taxon>
        <taxon>Ascomycota</taxon>
        <taxon>Pezizomycotina</taxon>
        <taxon>Leotiomycetes</taxon>
        <taxon>Leotiomycetes incertae sedis</taxon>
        <taxon>Scytalidium</taxon>
    </lineage>
</organism>
<dbReference type="Gene3D" id="3.10.110.10">
    <property type="entry name" value="Ubiquitin Conjugating Enzyme"/>
    <property type="match status" value="1"/>
</dbReference>
<dbReference type="InterPro" id="IPR029498">
    <property type="entry name" value="HeLo_dom"/>
</dbReference>
<dbReference type="Proteomes" id="UP000258309">
    <property type="component" value="Unassembled WGS sequence"/>
</dbReference>
<evidence type="ECO:0000313" key="5">
    <source>
        <dbReference type="EMBL" id="RFU34279.1"/>
    </source>
</evidence>
<sequence length="481" mass="54357">MDPVSLGIGVVGLASLFTTCLDLWDFVDAGRSHATSFDLLQTKLDNQRILFIIWAKKVGFGTPVGYDKRLDEPLIRPVIERNLNHIKLIFSNTGNLERRYGIKIKDAQPQTALVQRGSPAIWESSYQRFRSHLKRTQQQASVWKVTRWSIRDESKFGKLIQDLSDLIWNLERITASFISQQRSEEIVREAVEDISDVHSLEQIQRAAGSAESIISSAASVRQRRIETATITSTATEPSFYTAQTSQSQLLTEISQLEISEPPGKDLSTDMRRIIEANNAAIQETLVPFYRPTQGSEGNVGVDMSNHVGMSNFVGLNSSAKRIAVYLTRMKNEKASFYTFAPIDSNLLELLGTFRGPIESPYAEGIFHIRMKIPEDFPFTPPQCWFLTKVYHPNINQQGAICLDILEKQWSPILNPETVLISICSLLDDPHVEEPLMPDIAEQYLTKKDIFEATAREWTRKYATGELIYPGTRADGFYNTTS</sequence>
<keyword evidence="6" id="KW-1185">Reference proteome</keyword>
<dbReference type="GO" id="GO:0016740">
    <property type="term" value="F:transferase activity"/>
    <property type="evidence" value="ECO:0007669"/>
    <property type="project" value="UniProtKB-KW"/>
</dbReference>
<dbReference type="SMART" id="SM00212">
    <property type="entry name" value="UBCc"/>
    <property type="match status" value="1"/>
</dbReference>
<protein>
    <recommendedName>
        <fullName evidence="4">UBC core domain-containing protein</fullName>
    </recommendedName>
</protein>